<name>A0A2M7EJX1_9BACT</name>
<protein>
    <recommendedName>
        <fullName evidence="3">Fibronectin type-III domain-containing protein</fullName>
    </recommendedName>
</protein>
<comment type="caution">
    <text evidence="1">The sequence shown here is derived from an EMBL/GenBank/DDBJ whole genome shotgun (WGS) entry which is preliminary data.</text>
</comment>
<dbReference type="AlphaFoldDB" id="A0A2M7EJX1"/>
<gene>
    <name evidence="1" type="ORF">COW57_02860</name>
</gene>
<proteinExistence type="predicted"/>
<dbReference type="Proteomes" id="UP000228762">
    <property type="component" value="Unassembled WGS sequence"/>
</dbReference>
<evidence type="ECO:0000313" key="1">
    <source>
        <dbReference type="EMBL" id="PIV70866.1"/>
    </source>
</evidence>
<evidence type="ECO:0008006" key="3">
    <source>
        <dbReference type="Google" id="ProtNLM"/>
    </source>
</evidence>
<accession>A0A2M7EJX1</accession>
<organism evidence="1 2">
    <name type="scientific">Candidatus Roizmanbacteria bacterium CG17_big_fil_post_rev_8_21_14_2_50_39_7</name>
    <dbReference type="NCBI Taxonomy" id="1974858"/>
    <lineage>
        <taxon>Bacteria</taxon>
        <taxon>Candidatus Roizmaniibacteriota</taxon>
    </lineage>
</organism>
<dbReference type="EMBL" id="PFEV01000134">
    <property type="protein sequence ID" value="PIV70866.1"/>
    <property type="molecule type" value="Genomic_DNA"/>
</dbReference>
<evidence type="ECO:0000313" key="2">
    <source>
        <dbReference type="Proteomes" id="UP000228762"/>
    </source>
</evidence>
<sequence length="100" mass="10833">MLFHGIHEPSTSQVEFGEGTGDTYAQKTQEDSNLTLNHLVVMSNLTPSKVYHLRAIAKDKAGNEGKSIDSVTITPKSTQSALDLVVGNLSEVFGFLQNVK</sequence>
<reference evidence="2" key="1">
    <citation type="submission" date="2017-09" db="EMBL/GenBank/DDBJ databases">
        <title>Depth-based differentiation of microbial function through sediment-hosted aquifers and enrichment of novel symbionts in the deep terrestrial subsurface.</title>
        <authorList>
            <person name="Probst A.J."/>
            <person name="Ladd B."/>
            <person name="Jarett J.K."/>
            <person name="Geller-Mcgrath D.E."/>
            <person name="Sieber C.M.K."/>
            <person name="Emerson J.B."/>
            <person name="Anantharaman K."/>
            <person name="Thomas B.C."/>
            <person name="Malmstrom R."/>
            <person name="Stieglmeier M."/>
            <person name="Klingl A."/>
            <person name="Woyke T."/>
            <person name="Ryan C.M."/>
            <person name="Banfield J.F."/>
        </authorList>
    </citation>
    <scope>NUCLEOTIDE SEQUENCE [LARGE SCALE GENOMIC DNA]</scope>
</reference>